<protein>
    <submittedName>
        <fullName evidence="2">Uncharacterized protein</fullName>
    </submittedName>
</protein>
<evidence type="ECO:0000313" key="3">
    <source>
        <dbReference type="Proteomes" id="UP000265515"/>
    </source>
</evidence>
<keyword evidence="3" id="KW-1185">Reference proteome</keyword>
<name>A0A388MCL3_CHABU</name>
<dbReference type="EMBL" id="BFEA01001031">
    <property type="protein sequence ID" value="GBG92304.1"/>
    <property type="molecule type" value="Genomic_DNA"/>
</dbReference>
<proteinExistence type="predicted"/>
<accession>A0A388MCL3</accession>
<dbReference type="AlphaFoldDB" id="A0A388MCL3"/>
<gene>
    <name evidence="2" type="ORF">CBR_g55073</name>
</gene>
<sequence length="82" mass="8741">MQVTNSNTDLYSRELRLEDGVRAGAATIFGLKLAKRPRSKDEQGNGIKDEDAAVRERVDQGGLSLANDRAVSGPAAGGEGRR</sequence>
<evidence type="ECO:0000313" key="2">
    <source>
        <dbReference type="EMBL" id="GBG92304.1"/>
    </source>
</evidence>
<dbReference type="Gramene" id="GBG92304">
    <property type="protein sequence ID" value="GBG92304"/>
    <property type="gene ID" value="CBR_g55073"/>
</dbReference>
<comment type="caution">
    <text evidence="2">The sequence shown here is derived from an EMBL/GenBank/DDBJ whole genome shotgun (WGS) entry which is preliminary data.</text>
</comment>
<feature type="region of interest" description="Disordered" evidence="1">
    <location>
        <begin position="58"/>
        <end position="82"/>
    </location>
</feature>
<dbReference type="Proteomes" id="UP000265515">
    <property type="component" value="Unassembled WGS sequence"/>
</dbReference>
<evidence type="ECO:0000256" key="1">
    <source>
        <dbReference type="SAM" id="MobiDB-lite"/>
    </source>
</evidence>
<organism evidence="2 3">
    <name type="scientific">Chara braunii</name>
    <name type="common">Braun's stonewort</name>
    <dbReference type="NCBI Taxonomy" id="69332"/>
    <lineage>
        <taxon>Eukaryota</taxon>
        <taxon>Viridiplantae</taxon>
        <taxon>Streptophyta</taxon>
        <taxon>Charophyceae</taxon>
        <taxon>Charales</taxon>
        <taxon>Characeae</taxon>
        <taxon>Chara</taxon>
    </lineage>
</organism>
<reference evidence="2 3" key="1">
    <citation type="journal article" date="2018" name="Cell">
        <title>The Chara Genome: Secondary Complexity and Implications for Plant Terrestrialization.</title>
        <authorList>
            <person name="Nishiyama T."/>
            <person name="Sakayama H."/>
            <person name="Vries J.D."/>
            <person name="Buschmann H."/>
            <person name="Saint-Marcoux D."/>
            <person name="Ullrich K.K."/>
            <person name="Haas F.B."/>
            <person name="Vanderstraeten L."/>
            <person name="Becker D."/>
            <person name="Lang D."/>
            <person name="Vosolsobe S."/>
            <person name="Rombauts S."/>
            <person name="Wilhelmsson P.K.I."/>
            <person name="Janitza P."/>
            <person name="Kern R."/>
            <person name="Heyl A."/>
            <person name="Rumpler F."/>
            <person name="Villalobos L.I.A.C."/>
            <person name="Clay J.M."/>
            <person name="Skokan R."/>
            <person name="Toyoda A."/>
            <person name="Suzuki Y."/>
            <person name="Kagoshima H."/>
            <person name="Schijlen E."/>
            <person name="Tajeshwar N."/>
            <person name="Catarino B."/>
            <person name="Hetherington A.J."/>
            <person name="Saltykova A."/>
            <person name="Bonnot C."/>
            <person name="Breuninger H."/>
            <person name="Symeonidi A."/>
            <person name="Radhakrishnan G.V."/>
            <person name="Van Nieuwerburgh F."/>
            <person name="Deforce D."/>
            <person name="Chang C."/>
            <person name="Karol K.G."/>
            <person name="Hedrich R."/>
            <person name="Ulvskov P."/>
            <person name="Glockner G."/>
            <person name="Delwiche C.F."/>
            <person name="Petrasek J."/>
            <person name="Van de Peer Y."/>
            <person name="Friml J."/>
            <person name="Beilby M."/>
            <person name="Dolan L."/>
            <person name="Kohara Y."/>
            <person name="Sugano S."/>
            <person name="Fujiyama A."/>
            <person name="Delaux P.-M."/>
            <person name="Quint M."/>
            <person name="TheiBen G."/>
            <person name="Hagemann M."/>
            <person name="Harholt J."/>
            <person name="Dunand C."/>
            <person name="Zachgo S."/>
            <person name="Langdale J."/>
            <person name="Maumus F."/>
            <person name="Straeten D.V.D."/>
            <person name="Gould S.B."/>
            <person name="Rensing S.A."/>
        </authorList>
    </citation>
    <scope>NUCLEOTIDE SEQUENCE [LARGE SCALE GENOMIC DNA]</scope>
    <source>
        <strain evidence="2 3">S276</strain>
    </source>
</reference>